<keyword evidence="4" id="KW-1185">Reference proteome</keyword>
<protein>
    <recommendedName>
        <fullName evidence="2">Enoyl reductase (ER) domain-containing protein</fullName>
    </recommendedName>
</protein>
<dbReference type="SUPFAM" id="SSF50129">
    <property type="entry name" value="GroES-like"/>
    <property type="match status" value="1"/>
</dbReference>
<dbReference type="Proteomes" id="UP000664169">
    <property type="component" value="Unassembled WGS sequence"/>
</dbReference>
<evidence type="ECO:0000256" key="1">
    <source>
        <dbReference type="SAM" id="MobiDB-lite"/>
    </source>
</evidence>
<proteinExistence type="predicted"/>
<evidence type="ECO:0000313" key="3">
    <source>
        <dbReference type="EMBL" id="CAF9905505.1"/>
    </source>
</evidence>
<dbReference type="Gene3D" id="3.90.180.10">
    <property type="entry name" value="Medium-chain alcohol dehydrogenases, catalytic domain"/>
    <property type="match status" value="1"/>
</dbReference>
<dbReference type="InterPro" id="IPR036291">
    <property type="entry name" value="NAD(P)-bd_dom_sf"/>
</dbReference>
<dbReference type="OrthoDB" id="3509362at2759"/>
<comment type="caution">
    <text evidence="3">The sequence shown here is derived from an EMBL/GenBank/DDBJ whole genome shotgun (WGS) entry which is preliminary data.</text>
</comment>
<dbReference type="SUPFAM" id="SSF51735">
    <property type="entry name" value="NAD(P)-binding Rossmann-fold domains"/>
    <property type="match status" value="1"/>
</dbReference>
<evidence type="ECO:0000313" key="4">
    <source>
        <dbReference type="Proteomes" id="UP000664169"/>
    </source>
</evidence>
<dbReference type="Pfam" id="PF13602">
    <property type="entry name" value="ADH_zinc_N_2"/>
    <property type="match status" value="1"/>
</dbReference>
<organism evidence="3 4">
    <name type="scientific">Gomphillus americanus</name>
    <dbReference type="NCBI Taxonomy" id="1940652"/>
    <lineage>
        <taxon>Eukaryota</taxon>
        <taxon>Fungi</taxon>
        <taxon>Dikarya</taxon>
        <taxon>Ascomycota</taxon>
        <taxon>Pezizomycotina</taxon>
        <taxon>Lecanoromycetes</taxon>
        <taxon>OSLEUM clade</taxon>
        <taxon>Ostropomycetidae</taxon>
        <taxon>Ostropales</taxon>
        <taxon>Graphidaceae</taxon>
        <taxon>Gomphilloideae</taxon>
        <taxon>Gomphillus</taxon>
    </lineage>
</organism>
<dbReference type="PANTHER" id="PTHR43482">
    <property type="entry name" value="PROTEIN AST1-RELATED"/>
    <property type="match status" value="1"/>
</dbReference>
<dbReference type="SMART" id="SM00829">
    <property type="entry name" value="PKS_ER"/>
    <property type="match status" value="1"/>
</dbReference>
<dbReference type="Pfam" id="PF08240">
    <property type="entry name" value="ADH_N"/>
    <property type="match status" value="1"/>
</dbReference>
<dbReference type="InterPro" id="IPR020843">
    <property type="entry name" value="ER"/>
</dbReference>
<sequence>MKAIQIKKAPLGESEWSSARPAPSTMMQLMDDIASPLALHAGDLVVKVKAASVVRDNLTWAELYTQKPAHLGNDFAGIVTESLSEEFKPGDEVYGMVAADRGGTWSEYVLVRPEEVCKKPKGLSWEEGAALPLSALTADQALFVHAGVDAQFQRRVLVTGASGAVGTYLIQFALAAGQEVVGAISSNTRNAEFLRSLNIETSIQYSDFEEQEAFDIIVDTVGGEVLRSCWALLKEGGTLISIDSASWNFVEDHRALGISTQHTTSKAVFFIVEPSKASLQRISRAVEQGGVQVLVSKTFPLAHFQQAYDFASSRNVGRGRVVLVF</sequence>
<accession>A0A8H3EH34</accession>
<dbReference type="AlphaFoldDB" id="A0A8H3EH34"/>
<reference evidence="3" key="1">
    <citation type="submission" date="2021-03" db="EMBL/GenBank/DDBJ databases">
        <authorList>
            <person name="Tagirdzhanova G."/>
        </authorList>
    </citation>
    <scope>NUCLEOTIDE SEQUENCE</scope>
</reference>
<dbReference type="InterPro" id="IPR013154">
    <property type="entry name" value="ADH-like_N"/>
</dbReference>
<feature type="region of interest" description="Disordered" evidence="1">
    <location>
        <begin position="1"/>
        <end position="20"/>
    </location>
</feature>
<dbReference type="EMBL" id="CAJPDQ010000002">
    <property type="protein sequence ID" value="CAF9905505.1"/>
    <property type="molecule type" value="Genomic_DNA"/>
</dbReference>
<evidence type="ECO:0000259" key="2">
    <source>
        <dbReference type="SMART" id="SM00829"/>
    </source>
</evidence>
<gene>
    <name evidence="3" type="ORF">GOMPHAMPRED_003231</name>
</gene>
<dbReference type="PANTHER" id="PTHR43482:SF4">
    <property type="entry name" value="ALCOHOL DEHYDROGENASE, PUTATIVE (AFU_ORTHOLOGUE AFUA_7G06260)-RELATED"/>
    <property type="match status" value="1"/>
</dbReference>
<dbReference type="Gene3D" id="3.40.50.720">
    <property type="entry name" value="NAD(P)-binding Rossmann-like Domain"/>
    <property type="match status" value="1"/>
</dbReference>
<dbReference type="InterPro" id="IPR011032">
    <property type="entry name" value="GroES-like_sf"/>
</dbReference>
<dbReference type="GO" id="GO:0016491">
    <property type="term" value="F:oxidoreductase activity"/>
    <property type="evidence" value="ECO:0007669"/>
    <property type="project" value="InterPro"/>
</dbReference>
<dbReference type="InterPro" id="IPR052585">
    <property type="entry name" value="Lipid_raft_assoc_Zn_ADH"/>
</dbReference>
<dbReference type="CDD" id="cd05289">
    <property type="entry name" value="MDR_like_2"/>
    <property type="match status" value="1"/>
</dbReference>
<feature type="domain" description="Enoyl reductase (ER)" evidence="2">
    <location>
        <begin position="24"/>
        <end position="323"/>
    </location>
</feature>
<name>A0A8H3EH34_9LECA</name>